<evidence type="ECO:0000313" key="3">
    <source>
        <dbReference type="EMBL" id="MFA1771468.1"/>
    </source>
</evidence>
<keyword evidence="4" id="KW-1185">Reference proteome</keyword>
<keyword evidence="2" id="KW-1133">Transmembrane helix</keyword>
<comment type="caution">
    <text evidence="3">The sequence shown here is derived from an EMBL/GenBank/DDBJ whole genome shotgun (WGS) entry which is preliminary data.</text>
</comment>
<feature type="compositionally biased region" description="Low complexity" evidence="1">
    <location>
        <begin position="70"/>
        <end position="84"/>
    </location>
</feature>
<gene>
    <name evidence="3" type="ORF">ACD591_09220</name>
</gene>
<feature type="compositionally biased region" description="Low complexity" evidence="1">
    <location>
        <begin position="92"/>
        <end position="101"/>
    </location>
</feature>
<feature type="compositionally biased region" description="Gly residues" evidence="1">
    <location>
        <begin position="102"/>
        <end position="111"/>
    </location>
</feature>
<feature type="region of interest" description="Disordered" evidence="1">
    <location>
        <begin position="67"/>
        <end position="124"/>
    </location>
</feature>
<organism evidence="3 4">
    <name type="scientific">Rufibacter glacialis</name>
    <dbReference type="NCBI Taxonomy" id="1259555"/>
    <lineage>
        <taxon>Bacteria</taxon>
        <taxon>Pseudomonadati</taxon>
        <taxon>Bacteroidota</taxon>
        <taxon>Cytophagia</taxon>
        <taxon>Cytophagales</taxon>
        <taxon>Hymenobacteraceae</taxon>
        <taxon>Rufibacter</taxon>
    </lineage>
</organism>
<feature type="transmembrane region" description="Helical" evidence="2">
    <location>
        <begin position="45"/>
        <end position="62"/>
    </location>
</feature>
<keyword evidence="2" id="KW-0472">Membrane</keyword>
<dbReference type="EMBL" id="JBGOGF010000004">
    <property type="protein sequence ID" value="MFA1771468.1"/>
    <property type="molecule type" value="Genomic_DNA"/>
</dbReference>
<proteinExistence type="predicted"/>
<dbReference type="RefSeq" id="WP_188686800.1">
    <property type="nucleotide sequence ID" value="NZ_BMMG01000005.1"/>
</dbReference>
<evidence type="ECO:0000313" key="4">
    <source>
        <dbReference type="Proteomes" id="UP001570846"/>
    </source>
</evidence>
<name>A0ABV4REB4_9BACT</name>
<sequence length="124" mass="12909">MEDNQETKALSDLIQNPQEISNIINNPADNGMKFYQSLRNKDKQYVAFAAGIGLIAYGFFLNRGSKKTTSGQVGSGKKNKNKGGQSYGGHQSGSDASTASGAGSGYGGSGNTGNYNGGDHNHQG</sequence>
<protein>
    <submittedName>
        <fullName evidence="3">Uncharacterized protein</fullName>
    </submittedName>
</protein>
<dbReference type="Proteomes" id="UP001570846">
    <property type="component" value="Unassembled WGS sequence"/>
</dbReference>
<evidence type="ECO:0000256" key="2">
    <source>
        <dbReference type="SAM" id="Phobius"/>
    </source>
</evidence>
<accession>A0ABV4REB4</accession>
<keyword evidence="2" id="KW-0812">Transmembrane</keyword>
<evidence type="ECO:0000256" key="1">
    <source>
        <dbReference type="SAM" id="MobiDB-lite"/>
    </source>
</evidence>
<reference evidence="3 4" key="1">
    <citation type="submission" date="2024-08" db="EMBL/GenBank/DDBJ databases">
        <authorList>
            <person name="Wei W."/>
        </authorList>
    </citation>
    <scope>NUCLEOTIDE SEQUENCE [LARGE SCALE GENOMIC DNA]</scope>
    <source>
        <strain evidence="3 4">XU2</strain>
    </source>
</reference>